<dbReference type="InterPro" id="IPR032446">
    <property type="entry name" value="SCAPER_N"/>
</dbReference>
<keyword evidence="1" id="KW-0378">Hydrolase</keyword>
<keyword evidence="5" id="KW-0175">Coiled coil</keyword>
<evidence type="ECO:0000256" key="3">
    <source>
        <dbReference type="ARBA" id="ARBA00037324"/>
    </source>
</evidence>
<organism evidence="8 9">
    <name type="scientific">Labeo rohita</name>
    <name type="common">Indian major carp</name>
    <name type="synonym">Cyprinus rohita</name>
    <dbReference type="NCBI Taxonomy" id="84645"/>
    <lineage>
        <taxon>Eukaryota</taxon>
        <taxon>Metazoa</taxon>
        <taxon>Chordata</taxon>
        <taxon>Craniata</taxon>
        <taxon>Vertebrata</taxon>
        <taxon>Euteleostomi</taxon>
        <taxon>Actinopterygii</taxon>
        <taxon>Neopterygii</taxon>
        <taxon>Teleostei</taxon>
        <taxon>Ostariophysi</taxon>
        <taxon>Cypriniformes</taxon>
        <taxon>Cyprinidae</taxon>
        <taxon>Labeoninae</taxon>
        <taxon>Labeonini</taxon>
        <taxon>Labeo</taxon>
    </lineage>
</organism>
<dbReference type="InterPro" id="IPR023214">
    <property type="entry name" value="HAD_sf"/>
</dbReference>
<dbReference type="NCBIfam" id="TIGR02251">
    <property type="entry name" value="HIF-SF_euk"/>
    <property type="match status" value="1"/>
</dbReference>
<feature type="compositionally biased region" description="Basic and acidic residues" evidence="6">
    <location>
        <begin position="691"/>
        <end position="701"/>
    </location>
</feature>
<feature type="domain" description="FCP1 homology" evidence="7">
    <location>
        <begin position="286"/>
        <end position="445"/>
    </location>
</feature>
<feature type="region of interest" description="Disordered" evidence="6">
    <location>
        <begin position="504"/>
        <end position="541"/>
    </location>
</feature>
<dbReference type="GO" id="GO:0004721">
    <property type="term" value="F:phosphoprotein phosphatase activity"/>
    <property type="evidence" value="ECO:0007669"/>
    <property type="project" value="UniProtKB-KW"/>
</dbReference>
<feature type="region of interest" description="Disordered" evidence="6">
    <location>
        <begin position="638"/>
        <end position="768"/>
    </location>
</feature>
<dbReference type="PANTHER" id="PTHR31434:SF2">
    <property type="entry name" value="S PHASE CYCLIN A-ASSOCIATED PROTEIN IN THE ENDOPLASMIC RETICULUM"/>
    <property type="match status" value="1"/>
</dbReference>
<feature type="region of interest" description="Disordered" evidence="6">
    <location>
        <begin position="1"/>
        <end position="45"/>
    </location>
</feature>
<name>A0A498N215_LABRO</name>
<feature type="region of interest" description="Disordered" evidence="6">
    <location>
        <begin position="1105"/>
        <end position="1138"/>
    </location>
</feature>
<dbReference type="CDD" id="cd07521">
    <property type="entry name" value="HAD_FCP1-like"/>
    <property type="match status" value="1"/>
</dbReference>
<feature type="region of interest" description="Disordered" evidence="6">
    <location>
        <begin position="1058"/>
        <end position="1083"/>
    </location>
</feature>
<feature type="compositionally biased region" description="Basic residues" evidence="6">
    <location>
        <begin position="1234"/>
        <end position="1246"/>
    </location>
</feature>
<comment type="similarity">
    <text evidence="4">Belongs to the CTDSPL2 family.</text>
</comment>
<evidence type="ECO:0000256" key="5">
    <source>
        <dbReference type="SAM" id="Coils"/>
    </source>
</evidence>
<feature type="region of interest" description="Disordered" evidence="6">
    <location>
        <begin position="67"/>
        <end position="136"/>
    </location>
</feature>
<evidence type="ECO:0000256" key="6">
    <source>
        <dbReference type="SAM" id="MobiDB-lite"/>
    </source>
</evidence>
<dbReference type="GO" id="GO:0005634">
    <property type="term" value="C:nucleus"/>
    <property type="evidence" value="ECO:0007669"/>
    <property type="project" value="UniProtKB-ARBA"/>
</dbReference>
<protein>
    <submittedName>
        <fullName evidence="8">S phase cyclin A-associated in the endoplasmic reticulum-like isoform X1</fullName>
    </submittedName>
</protein>
<evidence type="ECO:0000313" key="9">
    <source>
        <dbReference type="Proteomes" id="UP000290572"/>
    </source>
</evidence>
<feature type="compositionally biased region" description="Basic and acidic residues" evidence="6">
    <location>
        <begin position="942"/>
        <end position="955"/>
    </location>
</feature>
<dbReference type="SMART" id="SM00577">
    <property type="entry name" value="CPDc"/>
    <property type="match status" value="1"/>
</dbReference>
<dbReference type="Proteomes" id="UP000290572">
    <property type="component" value="Unassembled WGS sequence"/>
</dbReference>
<dbReference type="Pfam" id="PF16501">
    <property type="entry name" value="SCAPER_N"/>
    <property type="match status" value="1"/>
</dbReference>
<feature type="compositionally biased region" description="Polar residues" evidence="6">
    <location>
        <begin position="79"/>
        <end position="91"/>
    </location>
</feature>
<dbReference type="InterPro" id="IPR011948">
    <property type="entry name" value="Dullard_phosphatase"/>
</dbReference>
<proteinExistence type="inferred from homology"/>
<comment type="function">
    <text evidence="3">Probable phosphatase.</text>
</comment>
<evidence type="ECO:0000256" key="4">
    <source>
        <dbReference type="ARBA" id="ARBA00038355"/>
    </source>
</evidence>
<feature type="region of interest" description="Disordered" evidence="6">
    <location>
        <begin position="911"/>
        <end position="955"/>
    </location>
</feature>
<keyword evidence="2" id="KW-0904">Protein phosphatase</keyword>
<evidence type="ECO:0000259" key="7">
    <source>
        <dbReference type="PROSITE" id="PS50969"/>
    </source>
</evidence>
<feature type="coiled-coil region" evidence="5">
    <location>
        <begin position="812"/>
        <end position="861"/>
    </location>
</feature>
<dbReference type="EMBL" id="QBIY01012243">
    <property type="protein sequence ID" value="RXN26183.1"/>
    <property type="molecule type" value="Genomic_DNA"/>
</dbReference>
<sequence>MRLRVRKASQQRSATPSARTAKTKRKHSEVEHALSPEDAKMQKRDTGIFSTIKRFIRGNAVKVEQCTPPKRSRVDCDSDSNLITSTPTGGNLPSRANPRTRRKGPVNGDTMTGQSKPVKPNGKLEVQTETPSSPPRTTLLGTIFSPVFSFFSPANKNATAGSDSPGQAVEAEEIVKQLDMEQLEETPTSTTTDGRDLTFDPALNPRPLPHVDTSVEEGEIVTEADMPPLTAVGSNSSYPDVPPSPPAEGTYEEDWEVFDPYFFIKHVPPLTEEQLTRKPALPLKTRSTPEFSLVLDLDETLVHCSLNELEDAALTFPVLFQDVIYQVYVRLRPFFREFLERMSQIYEIILFTASKKVYADKLLNILDPKKQLVRHRLFREHCVCVQGNYIKDLNILGRDLSKTVIIDNSPQAFAYQLSNGIPIESWFVDKNDNELLKLVPFLEKLVELASFQRSNSHDKVRKIVAEEGRAARNLIAWSVPVESKEEEAKTKNHGNSNARAQRINSGLHRNKKQNSVLDCKNAPGSILDKGPEKSPTKTRQPRKVDLRARYWAFLFDNLRRAVDEIYVTCESDQSVVECKEVLMMLDNYVRDFKALIDWIQLQEKLEKTDAQNRGPPPTLAVARLSHTGPSWADRVKCSQSLPVPSPSVNVPAEKPAKKDAEGWETVQRGRSMRPRSNTMVAKVSPVLAHVSPKDDSDKENQRIQPSPQEKSQEVREQEQPAPQEQSQETEKTPVIEAQCPELDSDPGPPPITISQPEEPGTGQAKVEQGMEGSVWKVAAPSAKAEAAVYVPLAAMTLECMLDPTELSTPQSMAEVLAKKEELADRLEKANEEAIASAIAEEEQLTREIQAENNELETDNESDFSASIGSGSCGLNLDWSEMLADYDGNDANSICIANYVKVSREPWRQSTSWGDMVEEEPSRPPGHGIHMHEKLSSPSRKRTIAESKKKHEEKQLKAQQLRDKLREEKTHKLQKLLERVNEIAFINTLEAQNKRHDVLAKLNEYEQRLNELQEERQRRQEEKQARDEAVQERKRALEAERQARVEELLMKRREQEARIEQQRQEKERAREDAARERARDREERLAALSAAQQEAMEELQKKIQMKHDESSRRHMEQIEQRKEKAAELSSGRHANTDYAPKLTPYERKKQCSLCNVVDFRALYFNNMKITSEVHLFSHIKGKRHQQAVRDSSSIQGRELSDEEVEHLSLKKYIVDIVTDSSVPSDNAKEGEERQKARKKAKKLRARMNSRRKAVKEEYCNLEDEDEARAKEYETCMEAKTQTPDSPYKAKLQRLVKDLVKQQQGQDSGQWASNKVSGLDRTLGEISRILEKQNNADQVAFQVGGGLTALEQILQVVTAASSPTAVPRIPHKVARCYSKTCPIRISVSGLHALNPMFIFEKPRSLCAAVNTYYLSCVRCHNNCSYVLYSNKITFLMDILLHQLTLFVPDEDKSIFGRSVNKQIFEGLTTGLLQTIATVLGQLHPPNLDGDAPRICSPDAKSRPVASENFNTRAQDLISYVVNMGLIDKLYGCFLSIQGPIDESPKMAAFLEQATAFLHGMCKLCFAVTGRSLSVFDNKRQDPTGLTALLQSTDLVGVLHMLYCILLHSAPPDALSAGPVGPQEPYSPSVIQVALQGLRFLNTFALLDLSAFQGVLGAEGLSLAFRHIVSSLLWYCSQHSSEELLHELIICIGYFTVNHPDNQWLRTSYRPSILLSPFVSPLPSYQVFIKEQTPGPQVIVQSGRQPSVLQKLCQLPFQYFSHPRLIKVLFPSLICACYNNLQNKVILQQEMSCVLLATFIQDCATNENQSDSKASHPEKGLAPLDYCELSNRFPRDQWDAALQFFLKKQEE</sequence>
<feature type="compositionally biased region" description="Polar residues" evidence="6">
    <location>
        <begin position="10"/>
        <end position="20"/>
    </location>
</feature>
<feature type="region of interest" description="Disordered" evidence="6">
    <location>
        <begin position="1220"/>
        <end position="1246"/>
    </location>
</feature>
<feature type="compositionally biased region" description="Polar residues" evidence="6">
    <location>
        <begin position="127"/>
        <end position="136"/>
    </location>
</feature>
<evidence type="ECO:0000256" key="1">
    <source>
        <dbReference type="ARBA" id="ARBA00022801"/>
    </source>
</evidence>
<feature type="compositionally biased region" description="Low complexity" evidence="6">
    <location>
        <begin position="638"/>
        <end position="651"/>
    </location>
</feature>
<dbReference type="InterPro" id="IPR036412">
    <property type="entry name" value="HAD-like_sf"/>
</dbReference>
<evidence type="ECO:0000313" key="8">
    <source>
        <dbReference type="EMBL" id="RXN26183.1"/>
    </source>
</evidence>
<dbReference type="InterPro" id="IPR004274">
    <property type="entry name" value="FCP1_dom"/>
</dbReference>
<dbReference type="PANTHER" id="PTHR31434">
    <property type="entry name" value="S PHASE CYCLIN A-ASSOCIATED PROTEIN IN THE ENDOPLASMIC RETICULUM"/>
    <property type="match status" value="1"/>
</dbReference>
<dbReference type="PROSITE" id="PS50969">
    <property type="entry name" value="FCP1"/>
    <property type="match status" value="1"/>
</dbReference>
<reference evidence="8 9" key="1">
    <citation type="submission" date="2018-03" db="EMBL/GenBank/DDBJ databases">
        <title>Draft genome sequence of Rohu Carp (Labeo rohita).</title>
        <authorList>
            <person name="Das P."/>
            <person name="Kushwaha B."/>
            <person name="Joshi C.G."/>
            <person name="Kumar D."/>
            <person name="Nagpure N.S."/>
            <person name="Sahoo L."/>
            <person name="Das S.P."/>
            <person name="Bit A."/>
            <person name="Patnaik S."/>
            <person name="Meher P.K."/>
            <person name="Jayasankar P."/>
            <person name="Koringa P.G."/>
            <person name="Patel N.V."/>
            <person name="Hinsu A.T."/>
            <person name="Kumar R."/>
            <person name="Pandey M."/>
            <person name="Agarwal S."/>
            <person name="Srivastava S."/>
            <person name="Singh M."/>
            <person name="Iquebal M.A."/>
            <person name="Jaiswal S."/>
            <person name="Angadi U.B."/>
            <person name="Kumar N."/>
            <person name="Raza M."/>
            <person name="Shah T.M."/>
            <person name="Rai A."/>
            <person name="Jena J.K."/>
        </authorList>
    </citation>
    <scope>NUCLEOTIDE SEQUENCE [LARGE SCALE GENOMIC DNA]</scope>
    <source>
        <strain evidence="8">DASCIFA01</strain>
        <tissue evidence="8">Testis</tissue>
    </source>
</reference>
<dbReference type="SUPFAM" id="SSF56784">
    <property type="entry name" value="HAD-like"/>
    <property type="match status" value="1"/>
</dbReference>
<feature type="compositionally biased region" description="Basic and acidic residues" evidence="6">
    <location>
        <begin position="28"/>
        <end position="45"/>
    </location>
</feature>
<evidence type="ECO:0000256" key="2">
    <source>
        <dbReference type="ARBA" id="ARBA00022912"/>
    </source>
</evidence>
<feature type="region of interest" description="Disordered" evidence="6">
    <location>
        <begin position="179"/>
        <end position="210"/>
    </location>
</feature>
<feature type="compositionally biased region" description="Basic and acidic residues" evidence="6">
    <location>
        <begin position="1105"/>
        <end position="1125"/>
    </location>
</feature>
<accession>A0A498N215</accession>
<dbReference type="Pfam" id="PF03031">
    <property type="entry name" value="NIF"/>
    <property type="match status" value="1"/>
</dbReference>
<keyword evidence="9" id="KW-1185">Reference proteome</keyword>
<dbReference type="Gene3D" id="3.40.50.1000">
    <property type="entry name" value="HAD superfamily/HAD-like"/>
    <property type="match status" value="1"/>
</dbReference>
<gene>
    <name evidence="8" type="ORF">ROHU_021117</name>
</gene>
<comment type="caution">
    <text evidence="8">The sequence shown here is derived from an EMBL/GenBank/DDBJ whole genome shotgun (WGS) entry which is preliminary data.</text>
</comment>
<dbReference type="FunFam" id="3.40.50.1000:FF:000015">
    <property type="entry name" value="CTD small phosphatase-like protein 2"/>
    <property type="match status" value="1"/>
</dbReference>